<evidence type="ECO:0000256" key="6">
    <source>
        <dbReference type="ARBA" id="ARBA00023049"/>
    </source>
</evidence>
<evidence type="ECO:0000259" key="8">
    <source>
        <dbReference type="PROSITE" id="PS52035"/>
    </source>
</evidence>
<dbReference type="InterPro" id="IPR034274">
    <property type="entry name" value="ENP1_M14_CPD"/>
</dbReference>
<evidence type="ECO:0000256" key="3">
    <source>
        <dbReference type="ARBA" id="ARBA00022670"/>
    </source>
</evidence>
<evidence type="ECO:0000256" key="4">
    <source>
        <dbReference type="ARBA" id="ARBA00022801"/>
    </source>
</evidence>
<dbReference type="SMART" id="SM00257">
    <property type="entry name" value="LysM"/>
    <property type="match status" value="2"/>
</dbReference>
<feature type="active site" description="Proton donor/acceptor" evidence="7">
    <location>
        <position position="369"/>
    </location>
</feature>
<dbReference type="Gene3D" id="3.40.630.10">
    <property type="entry name" value="Zn peptidases"/>
    <property type="match status" value="1"/>
</dbReference>
<comment type="caution">
    <text evidence="9">The sequence shown here is derived from an EMBL/GenBank/DDBJ whole genome shotgun (WGS) entry which is preliminary data.</text>
</comment>
<dbReference type="Pfam" id="PF00246">
    <property type="entry name" value="Peptidase_M14"/>
    <property type="match status" value="1"/>
</dbReference>
<dbReference type="EMBL" id="VTEV01000003">
    <property type="protein sequence ID" value="TYS68718.1"/>
    <property type="molecule type" value="Genomic_DNA"/>
</dbReference>
<dbReference type="CDD" id="cd06229">
    <property type="entry name" value="M14_Endopeptidase_I"/>
    <property type="match status" value="1"/>
</dbReference>
<evidence type="ECO:0000313" key="10">
    <source>
        <dbReference type="Proteomes" id="UP000322524"/>
    </source>
</evidence>
<comment type="cofactor">
    <cofactor evidence="1">
        <name>Zn(2+)</name>
        <dbReference type="ChEBI" id="CHEBI:29105"/>
    </cofactor>
</comment>
<gene>
    <name evidence="9" type="ORF">FZC76_07170</name>
</gene>
<dbReference type="Proteomes" id="UP000322524">
    <property type="component" value="Unassembled WGS sequence"/>
</dbReference>
<evidence type="ECO:0000256" key="5">
    <source>
        <dbReference type="ARBA" id="ARBA00022833"/>
    </source>
</evidence>
<dbReference type="SUPFAM" id="SSF53187">
    <property type="entry name" value="Zn-dependent exopeptidases"/>
    <property type="match status" value="1"/>
</dbReference>
<dbReference type="GO" id="GO:0005615">
    <property type="term" value="C:extracellular space"/>
    <property type="evidence" value="ECO:0007669"/>
    <property type="project" value="TreeGrafter"/>
</dbReference>
<feature type="domain" description="Peptidase M14" evidence="8">
    <location>
        <begin position="110"/>
        <end position="397"/>
    </location>
</feature>
<comment type="similarity">
    <text evidence="2 7">Belongs to the peptidase M14 family.</text>
</comment>
<sequence>MKVLARKGDSLWYYGQLFGVPLDLICDSNPATSSSSEPLKMDEEIAIPGYVSRDHRIQKYETIHTIAQKLNLSPDCMLLLNQDKDFARLKTGDVLNIPHRMTQNIVNPKKRYDYQSLKNDIEKLKDIYPFIQCTSIGQSVMGKPLHHIRLGKGKNKIHWNGSFHANEWITSAVIMNLLNDYLRCLTNFTPLRGISCTPLYEQSELSVVPMVNPDGVDLVLNGPPAETPYKELVESINLDRPDYLGWKANIRGIDLNKHFPANWKIEKVRKEEKVPSPRDYPGDLPLTEPEAVAMANLADKEDFNKVIAVHTQGEEFYWGYEGMEPKESERIAQEFERVSTYKSVRYVDSHAGFKDWFIQEYKKPGFTLELGKGINPLPLSQYDTIYQKTLGIFLASLYT</sequence>
<accession>A0A5D4T271</accession>
<dbReference type="OrthoDB" id="9802862at2"/>
<dbReference type="PROSITE" id="PS52035">
    <property type="entry name" value="PEPTIDASE_M14"/>
    <property type="match status" value="1"/>
</dbReference>
<dbReference type="InterPro" id="IPR000834">
    <property type="entry name" value="Peptidase_M14"/>
</dbReference>
<dbReference type="RefSeq" id="WP_148987584.1">
    <property type="nucleotide sequence ID" value="NZ_VTEV01000003.1"/>
</dbReference>
<organism evidence="9 10">
    <name type="scientific">Sutcliffiella horikoshii</name>
    <dbReference type="NCBI Taxonomy" id="79883"/>
    <lineage>
        <taxon>Bacteria</taxon>
        <taxon>Bacillati</taxon>
        <taxon>Bacillota</taxon>
        <taxon>Bacilli</taxon>
        <taxon>Bacillales</taxon>
        <taxon>Bacillaceae</taxon>
        <taxon>Sutcliffiella</taxon>
    </lineage>
</organism>
<dbReference type="PRINTS" id="PR00765">
    <property type="entry name" value="CRBOXYPTASEA"/>
</dbReference>
<evidence type="ECO:0000256" key="2">
    <source>
        <dbReference type="ARBA" id="ARBA00005988"/>
    </source>
</evidence>
<dbReference type="GO" id="GO:0004181">
    <property type="term" value="F:metallocarboxypeptidase activity"/>
    <property type="evidence" value="ECO:0007669"/>
    <property type="project" value="InterPro"/>
</dbReference>
<evidence type="ECO:0000256" key="1">
    <source>
        <dbReference type="ARBA" id="ARBA00001947"/>
    </source>
</evidence>
<dbReference type="AlphaFoldDB" id="A0A5D4T271"/>
<reference evidence="9 10" key="1">
    <citation type="submission" date="2019-08" db="EMBL/GenBank/DDBJ databases">
        <title>Bacillus genomes from the desert of Cuatro Cienegas, Coahuila.</title>
        <authorList>
            <person name="Olmedo-Alvarez G."/>
        </authorList>
    </citation>
    <scope>NUCLEOTIDE SEQUENCE [LARGE SCALE GENOMIC DNA]</scope>
    <source>
        <strain evidence="9 10">CH28_1T</strain>
    </source>
</reference>
<keyword evidence="4" id="KW-0378">Hydrolase</keyword>
<dbReference type="PANTHER" id="PTHR11705">
    <property type="entry name" value="PROTEASE FAMILY M14 CARBOXYPEPTIDASE A,B"/>
    <property type="match status" value="1"/>
</dbReference>
<protein>
    <submittedName>
        <fullName evidence="9">Peptidase M14</fullName>
    </submittedName>
</protein>
<keyword evidence="3" id="KW-0645">Protease</keyword>
<dbReference type="SMART" id="SM00631">
    <property type="entry name" value="Zn_pept"/>
    <property type="match status" value="1"/>
</dbReference>
<keyword evidence="6" id="KW-0482">Metalloprotease</keyword>
<name>A0A5D4T271_9BACI</name>
<evidence type="ECO:0000256" key="7">
    <source>
        <dbReference type="PROSITE-ProRule" id="PRU01379"/>
    </source>
</evidence>
<proteinExistence type="inferred from homology"/>
<dbReference type="PANTHER" id="PTHR11705:SF143">
    <property type="entry name" value="SLL0236 PROTEIN"/>
    <property type="match status" value="1"/>
</dbReference>
<dbReference type="GO" id="GO:0008270">
    <property type="term" value="F:zinc ion binding"/>
    <property type="evidence" value="ECO:0007669"/>
    <property type="project" value="InterPro"/>
</dbReference>
<evidence type="ECO:0000313" key="9">
    <source>
        <dbReference type="EMBL" id="TYS68718.1"/>
    </source>
</evidence>
<keyword evidence="5" id="KW-0862">Zinc</keyword>
<dbReference type="InterPro" id="IPR018392">
    <property type="entry name" value="LysM"/>
</dbReference>
<dbReference type="GO" id="GO:0006508">
    <property type="term" value="P:proteolysis"/>
    <property type="evidence" value="ECO:0007669"/>
    <property type="project" value="UniProtKB-KW"/>
</dbReference>
<dbReference type="Pfam" id="PF01476">
    <property type="entry name" value="LysM"/>
    <property type="match status" value="1"/>
</dbReference>